<dbReference type="Proteomes" id="UP000502611">
    <property type="component" value="Chromosome"/>
</dbReference>
<protein>
    <recommendedName>
        <fullName evidence="3">DUF2163 domain-containing protein</fullName>
    </recommendedName>
</protein>
<evidence type="ECO:0000313" key="2">
    <source>
        <dbReference type="Proteomes" id="UP000502611"/>
    </source>
</evidence>
<accession>A0A6M4GAZ7</accession>
<sequence>MDASLNSALDQSFVRSFVAIQIKLTNDSVINLIDGSGEVSFPVDGATVTFDGDDAIYGALATAKSFEDTVASDAPRFTFSIMPPSATATAELANPKHQGSPVRVWFGVVNEMTGTVIGVPELLWVGRLDFVRTQIGENAQLVEIETVSAFDRLFVAEEGARLNGNWHKRIWPGETGLDFNIDAQGDIFWGIAAPTAAAVRTPTGGWANIAAMLNNR</sequence>
<reference evidence="1 2" key="1">
    <citation type="submission" date="2020-04" db="EMBL/GenBank/DDBJ databases">
        <title>The Whole Genome Analysis of High salt-tolerant Sphingobium yanoikuyae YC-XJ2 with Aryl organophosphorus flame retardants (aryl-OPFRs)-degrading capacity and characteristics of Related phosphotriesterase.</title>
        <authorList>
            <person name="Li X."/>
        </authorList>
    </citation>
    <scope>NUCLEOTIDE SEQUENCE [LARGE SCALE GENOMIC DNA]</scope>
    <source>
        <strain evidence="1 2">YC-XJ2</strain>
    </source>
</reference>
<evidence type="ECO:0000313" key="1">
    <source>
        <dbReference type="EMBL" id="QJR03473.1"/>
    </source>
</evidence>
<proteinExistence type="predicted"/>
<dbReference type="AlphaFoldDB" id="A0A6M4GAZ7"/>
<organism evidence="1 2">
    <name type="scientific">Sphingobium yanoikuyae</name>
    <name type="common">Sphingomonas yanoikuyae</name>
    <dbReference type="NCBI Taxonomy" id="13690"/>
    <lineage>
        <taxon>Bacteria</taxon>
        <taxon>Pseudomonadati</taxon>
        <taxon>Pseudomonadota</taxon>
        <taxon>Alphaproteobacteria</taxon>
        <taxon>Sphingomonadales</taxon>
        <taxon>Sphingomonadaceae</taxon>
        <taxon>Sphingobium</taxon>
    </lineage>
</organism>
<evidence type="ECO:0008006" key="3">
    <source>
        <dbReference type="Google" id="ProtNLM"/>
    </source>
</evidence>
<dbReference type="EMBL" id="CP053021">
    <property type="protein sequence ID" value="QJR03473.1"/>
    <property type="molecule type" value="Genomic_DNA"/>
</dbReference>
<gene>
    <name evidence="1" type="ORF">HH800_15585</name>
</gene>
<name>A0A6M4GAZ7_SPHYA</name>
<dbReference type="RefSeq" id="WP_169861600.1">
    <property type="nucleotide sequence ID" value="NZ_CP053021.1"/>
</dbReference>